<feature type="transmembrane region" description="Helical" evidence="1">
    <location>
        <begin position="41"/>
        <end position="59"/>
    </location>
</feature>
<reference evidence="2" key="2">
    <citation type="journal article" date="2015" name="Data Brief">
        <title>Shoot transcriptome of the giant reed, Arundo donax.</title>
        <authorList>
            <person name="Barrero R.A."/>
            <person name="Guerrero F.D."/>
            <person name="Moolhuijzen P."/>
            <person name="Goolsby J.A."/>
            <person name="Tidwell J."/>
            <person name="Bellgard S.E."/>
            <person name="Bellgard M.I."/>
        </authorList>
    </citation>
    <scope>NUCLEOTIDE SEQUENCE</scope>
    <source>
        <tissue evidence="2">Shoot tissue taken approximately 20 cm above the soil surface</tissue>
    </source>
</reference>
<sequence>MHFGQCFCVVVLTLYEVAWCGYNSLVARGCRFNPLRKVRCMYLFAWTLVHASITVSASLS</sequence>
<accession>A0A0A9E5V3</accession>
<name>A0A0A9E5V3_ARUDO</name>
<dbReference type="EMBL" id="GBRH01201791">
    <property type="protein sequence ID" value="JAD96104.1"/>
    <property type="molecule type" value="Transcribed_RNA"/>
</dbReference>
<organism evidence="2">
    <name type="scientific">Arundo donax</name>
    <name type="common">Giant reed</name>
    <name type="synonym">Donax arundinaceus</name>
    <dbReference type="NCBI Taxonomy" id="35708"/>
    <lineage>
        <taxon>Eukaryota</taxon>
        <taxon>Viridiplantae</taxon>
        <taxon>Streptophyta</taxon>
        <taxon>Embryophyta</taxon>
        <taxon>Tracheophyta</taxon>
        <taxon>Spermatophyta</taxon>
        <taxon>Magnoliopsida</taxon>
        <taxon>Liliopsida</taxon>
        <taxon>Poales</taxon>
        <taxon>Poaceae</taxon>
        <taxon>PACMAD clade</taxon>
        <taxon>Arundinoideae</taxon>
        <taxon>Arundineae</taxon>
        <taxon>Arundo</taxon>
    </lineage>
</organism>
<keyword evidence="1" id="KW-1133">Transmembrane helix</keyword>
<evidence type="ECO:0000313" key="2">
    <source>
        <dbReference type="EMBL" id="JAD96104.1"/>
    </source>
</evidence>
<keyword evidence="1" id="KW-0472">Membrane</keyword>
<reference evidence="2" key="1">
    <citation type="submission" date="2014-09" db="EMBL/GenBank/DDBJ databases">
        <authorList>
            <person name="Magalhaes I.L.F."/>
            <person name="Oliveira U."/>
            <person name="Santos F.R."/>
            <person name="Vidigal T.H.D.A."/>
            <person name="Brescovit A.D."/>
            <person name="Santos A.J."/>
        </authorList>
    </citation>
    <scope>NUCLEOTIDE SEQUENCE</scope>
    <source>
        <tissue evidence="2">Shoot tissue taken approximately 20 cm above the soil surface</tissue>
    </source>
</reference>
<protein>
    <submittedName>
        <fullName evidence="2">Uncharacterized protein</fullName>
    </submittedName>
</protein>
<keyword evidence="1" id="KW-0812">Transmembrane</keyword>
<evidence type="ECO:0000256" key="1">
    <source>
        <dbReference type="SAM" id="Phobius"/>
    </source>
</evidence>
<dbReference type="AlphaFoldDB" id="A0A0A9E5V3"/>
<proteinExistence type="predicted"/>